<dbReference type="RefSeq" id="WP_310272552.1">
    <property type="nucleotide sequence ID" value="NZ_JAVDXW010000001.1"/>
</dbReference>
<comment type="caution">
    <text evidence="4">The sequence shown here is derived from an EMBL/GenBank/DDBJ whole genome shotgun (WGS) entry which is preliminary data.</text>
</comment>
<dbReference type="Proteomes" id="UP001180845">
    <property type="component" value="Unassembled WGS sequence"/>
</dbReference>
<feature type="compositionally biased region" description="Low complexity" evidence="1">
    <location>
        <begin position="273"/>
        <end position="283"/>
    </location>
</feature>
<feature type="region of interest" description="Disordered" evidence="1">
    <location>
        <begin position="149"/>
        <end position="383"/>
    </location>
</feature>
<organism evidence="4 5">
    <name type="scientific">Haloactinomyces albus</name>
    <dbReference type="NCBI Taxonomy" id="1352928"/>
    <lineage>
        <taxon>Bacteria</taxon>
        <taxon>Bacillati</taxon>
        <taxon>Actinomycetota</taxon>
        <taxon>Actinomycetes</taxon>
        <taxon>Actinopolysporales</taxon>
        <taxon>Actinopolysporaceae</taxon>
        <taxon>Haloactinomyces</taxon>
    </lineage>
</organism>
<feature type="compositionally biased region" description="Low complexity" evidence="1">
    <location>
        <begin position="197"/>
        <end position="219"/>
    </location>
</feature>
<keyword evidence="2" id="KW-0472">Membrane</keyword>
<evidence type="ECO:0000313" key="5">
    <source>
        <dbReference type="Proteomes" id="UP001180845"/>
    </source>
</evidence>
<dbReference type="AlphaFoldDB" id="A0AAE3ZDI5"/>
<gene>
    <name evidence="4" type="ORF">JOF55_001869</name>
</gene>
<protein>
    <recommendedName>
        <fullName evidence="3">DUF6779 domain-containing protein</fullName>
    </recommendedName>
</protein>
<accession>A0AAE3ZDI5</accession>
<evidence type="ECO:0000313" key="4">
    <source>
        <dbReference type="EMBL" id="MDR7301688.1"/>
    </source>
</evidence>
<feature type="transmembrane region" description="Helical" evidence="2">
    <location>
        <begin position="17"/>
        <end position="36"/>
    </location>
</feature>
<dbReference type="Pfam" id="PF20570">
    <property type="entry name" value="DUF6779"/>
    <property type="match status" value="1"/>
</dbReference>
<keyword evidence="5" id="KW-1185">Reference proteome</keyword>
<keyword evidence="2" id="KW-0812">Transmembrane</keyword>
<dbReference type="EMBL" id="JAVDXW010000001">
    <property type="protein sequence ID" value="MDR7301688.1"/>
    <property type="molecule type" value="Genomic_DNA"/>
</dbReference>
<dbReference type="InterPro" id="IPR046706">
    <property type="entry name" value="DUF6779"/>
</dbReference>
<sequence length="383" mass="40919">MSDPNGSESASRGGRATVLWGGVLVPALAATAVLMLGDSARLLRLGLVAALWAALIAALAVVRLRNRVAEDDERAADQQRLYELELEREVAARREFELEAENEARRRVTEESDSDVESLRAELRHLRETLETLVGGDVLYERVALRAESTRVRQLADPDSSGYSESRGHSGMLQQPHPRMPHPQQPSSPQQPPQQPSSPQQLPPQSSHSHQPGGQPHPQVAHPRPEGSRRPGPVPVQNDPARDSSPAAAVQGHIVNPTPPHGSQPPQPEGTPEEPSQGPSEGGATRPSTPLPAQPTPGADREHPSFPGVTPLVPPENPSRQGEQRTDQQADVPAASRQAQESADSEEASRTTNGAHAEGTSVVDLLAAYGSGGDAGRRRRRSG</sequence>
<name>A0AAE3ZDI5_9ACTN</name>
<proteinExistence type="predicted"/>
<feature type="compositionally biased region" description="Pro residues" evidence="1">
    <location>
        <begin position="181"/>
        <end position="196"/>
    </location>
</feature>
<evidence type="ECO:0000259" key="3">
    <source>
        <dbReference type="Pfam" id="PF20570"/>
    </source>
</evidence>
<reference evidence="4" key="1">
    <citation type="submission" date="2023-07" db="EMBL/GenBank/DDBJ databases">
        <title>Sequencing the genomes of 1000 actinobacteria strains.</title>
        <authorList>
            <person name="Klenk H.-P."/>
        </authorList>
    </citation>
    <scope>NUCLEOTIDE SEQUENCE</scope>
    <source>
        <strain evidence="4">DSM 45977</strain>
    </source>
</reference>
<keyword evidence="2" id="KW-1133">Transmembrane helix</keyword>
<evidence type="ECO:0000256" key="2">
    <source>
        <dbReference type="SAM" id="Phobius"/>
    </source>
</evidence>
<feature type="transmembrane region" description="Helical" evidence="2">
    <location>
        <begin position="42"/>
        <end position="64"/>
    </location>
</feature>
<feature type="compositionally biased region" description="Pro residues" evidence="1">
    <location>
        <begin position="257"/>
        <end position="269"/>
    </location>
</feature>
<feature type="domain" description="DUF6779" evidence="3">
    <location>
        <begin position="43"/>
        <end position="151"/>
    </location>
</feature>
<evidence type="ECO:0000256" key="1">
    <source>
        <dbReference type="SAM" id="MobiDB-lite"/>
    </source>
</evidence>